<dbReference type="EMBL" id="AVPT01000015">
    <property type="protein sequence ID" value="KGM56163.1"/>
    <property type="molecule type" value="Genomic_DNA"/>
</dbReference>
<protein>
    <submittedName>
        <fullName evidence="2">Uncharacterized protein</fullName>
    </submittedName>
</protein>
<accession>A0A0A0F1G3</accession>
<comment type="caution">
    <text evidence="2">The sequence shown here is derived from an EMBL/GenBank/DDBJ whole genome shotgun (WGS) entry which is preliminary data.</text>
</comment>
<feature type="region of interest" description="Disordered" evidence="1">
    <location>
        <begin position="66"/>
        <end position="85"/>
    </location>
</feature>
<name>A0A0A0F1G3_9GAMM</name>
<sequence>MKYRVELRENDQCGDLIASPAANTRHPTLHRAWTAAMVDAKHCSTMLGVLVCIRVFDQFEQLAVTGRAAPNQRPPLQEEDPRQFR</sequence>
<dbReference type="AlphaFoldDB" id="A0A0A0F1G3"/>
<gene>
    <name evidence="2" type="ORF">N799_05070</name>
</gene>
<dbReference type="RefSeq" id="WP_036211158.1">
    <property type="nucleotide sequence ID" value="NZ_AVPT01000015.1"/>
</dbReference>
<evidence type="ECO:0000313" key="3">
    <source>
        <dbReference type="Proteomes" id="UP000029989"/>
    </source>
</evidence>
<reference evidence="2 3" key="1">
    <citation type="journal article" date="2015" name="Stand. Genomic Sci.">
        <title>Genomic information of the arsenic-resistant bacterium Lysobacter arseniciresistens type strain ZS79(T) and comparison of Lysobacter draft genomes.</title>
        <authorList>
            <person name="Liu L."/>
            <person name="Zhang S."/>
            <person name="Luo M."/>
            <person name="Wang G."/>
        </authorList>
    </citation>
    <scope>NUCLEOTIDE SEQUENCE [LARGE SCALE GENOMIC DNA]</scope>
    <source>
        <strain evidence="2 3">ZS79</strain>
    </source>
</reference>
<keyword evidence="3" id="KW-1185">Reference proteome</keyword>
<dbReference type="Proteomes" id="UP000029989">
    <property type="component" value="Unassembled WGS sequence"/>
</dbReference>
<organism evidence="2 3">
    <name type="scientific">Lysobacter arseniciresistens ZS79</name>
    <dbReference type="NCBI Taxonomy" id="913325"/>
    <lineage>
        <taxon>Bacteria</taxon>
        <taxon>Pseudomonadati</taxon>
        <taxon>Pseudomonadota</taxon>
        <taxon>Gammaproteobacteria</taxon>
        <taxon>Lysobacterales</taxon>
        <taxon>Lysobacteraceae</taxon>
        <taxon>Novilysobacter</taxon>
    </lineage>
</organism>
<proteinExistence type="predicted"/>
<evidence type="ECO:0000256" key="1">
    <source>
        <dbReference type="SAM" id="MobiDB-lite"/>
    </source>
</evidence>
<evidence type="ECO:0000313" key="2">
    <source>
        <dbReference type="EMBL" id="KGM56163.1"/>
    </source>
</evidence>
<dbReference type="OrthoDB" id="6025933at2"/>